<dbReference type="AlphaFoldDB" id="A0A381WYF0"/>
<gene>
    <name evidence="1" type="ORF">METZ01_LOCUS110206</name>
</gene>
<dbReference type="EMBL" id="UINC01013242">
    <property type="protein sequence ID" value="SVA57352.1"/>
    <property type="molecule type" value="Genomic_DNA"/>
</dbReference>
<name>A0A381WYF0_9ZZZZ</name>
<sequence length="69" mass="7622">MIGLDIGKQNVLAILGILAGTECLRSTLAFAIHSNPMSDTLLEGDFNLYSWSNGCIICDDDTQNESEWW</sequence>
<proteinExistence type="predicted"/>
<reference evidence="1" key="1">
    <citation type="submission" date="2018-05" db="EMBL/GenBank/DDBJ databases">
        <authorList>
            <person name="Lanie J.A."/>
            <person name="Ng W.-L."/>
            <person name="Kazmierczak K.M."/>
            <person name="Andrzejewski T.M."/>
            <person name="Davidsen T.M."/>
            <person name="Wayne K.J."/>
            <person name="Tettelin H."/>
            <person name="Glass J.I."/>
            <person name="Rusch D."/>
            <person name="Podicherti R."/>
            <person name="Tsui H.-C.T."/>
            <person name="Winkler M.E."/>
        </authorList>
    </citation>
    <scope>NUCLEOTIDE SEQUENCE</scope>
</reference>
<accession>A0A381WYF0</accession>
<protein>
    <submittedName>
        <fullName evidence="1">Uncharacterized protein</fullName>
    </submittedName>
</protein>
<evidence type="ECO:0000313" key="1">
    <source>
        <dbReference type="EMBL" id="SVA57352.1"/>
    </source>
</evidence>
<organism evidence="1">
    <name type="scientific">marine metagenome</name>
    <dbReference type="NCBI Taxonomy" id="408172"/>
    <lineage>
        <taxon>unclassified sequences</taxon>
        <taxon>metagenomes</taxon>
        <taxon>ecological metagenomes</taxon>
    </lineage>
</organism>